<evidence type="ECO:0000313" key="3">
    <source>
        <dbReference type="Proteomes" id="UP000198462"/>
    </source>
</evidence>
<name>A0A219B0I7_9SPHN</name>
<dbReference type="EMBL" id="NFZT01000007">
    <property type="protein sequence ID" value="OWV31872.1"/>
    <property type="molecule type" value="Genomic_DNA"/>
</dbReference>
<dbReference type="RefSeq" id="WP_088713666.1">
    <property type="nucleotide sequence ID" value="NZ_NFZT01000007.1"/>
</dbReference>
<dbReference type="Gene3D" id="3.30.70.100">
    <property type="match status" value="1"/>
</dbReference>
<feature type="domain" description="ABM" evidence="1">
    <location>
        <begin position="3"/>
        <end position="97"/>
    </location>
</feature>
<dbReference type="SUPFAM" id="SSF54909">
    <property type="entry name" value="Dimeric alpha+beta barrel"/>
    <property type="match status" value="1"/>
</dbReference>
<dbReference type="Pfam" id="PF03992">
    <property type="entry name" value="ABM"/>
    <property type="match status" value="1"/>
</dbReference>
<proteinExistence type="predicted"/>
<dbReference type="InterPro" id="IPR050744">
    <property type="entry name" value="AI-2_Isomerase_LsrG"/>
</dbReference>
<dbReference type="OrthoDB" id="287932at2"/>
<comment type="caution">
    <text evidence="2">The sequence shown here is derived from an EMBL/GenBank/DDBJ whole genome shotgun (WGS) entry which is preliminary data.</text>
</comment>
<dbReference type="PROSITE" id="PS51725">
    <property type="entry name" value="ABM"/>
    <property type="match status" value="1"/>
</dbReference>
<reference evidence="3" key="1">
    <citation type="submission" date="2017-05" db="EMBL/GenBank/DDBJ databases">
        <authorList>
            <person name="Lin X."/>
        </authorList>
    </citation>
    <scope>NUCLEOTIDE SEQUENCE [LARGE SCALE GENOMIC DNA]</scope>
    <source>
        <strain evidence="3">JLT2012</strain>
    </source>
</reference>
<dbReference type="AlphaFoldDB" id="A0A219B0I7"/>
<dbReference type="PANTHER" id="PTHR33336:SF15">
    <property type="entry name" value="ABM DOMAIN-CONTAINING PROTEIN"/>
    <property type="match status" value="1"/>
</dbReference>
<dbReference type="PANTHER" id="PTHR33336">
    <property type="entry name" value="QUINOL MONOOXYGENASE YGIN-RELATED"/>
    <property type="match status" value="1"/>
</dbReference>
<protein>
    <recommendedName>
        <fullName evidence="1">ABM domain-containing protein</fullName>
    </recommendedName>
</protein>
<dbReference type="Proteomes" id="UP000198462">
    <property type="component" value="Unassembled WGS sequence"/>
</dbReference>
<dbReference type="GO" id="GO:0003824">
    <property type="term" value="F:catalytic activity"/>
    <property type="evidence" value="ECO:0007669"/>
    <property type="project" value="TreeGrafter"/>
</dbReference>
<dbReference type="InterPro" id="IPR011008">
    <property type="entry name" value="Dimeric_a/b-barrel"/>
</dbReference>
<organism evidence="2 3">
    <name type="scientific">Pacificimonas flava</name>
    <dbReference type="NCBI Taxonomy" id="1234595"/>
    <lineage>
        <taxon>Bacteria</taxon>
        <taxon>Pseudomonadati</taxon>
        <taxon>Pseudomonadota</taxon>
        <taxon>Alphaproteobacteria</taxon>
        <taxon>Sphingomonadales</taxon>
        <taxon>Sphingosinicellaceae</taxon>
        <taxon>Pacificimonas</taxon>
    </lineage>
</organism>
<evidence type="ECO:0000259" key="1">
    <source>
        <dbReference type="PROSITE" id="PS51725"/>
    </source>
</evidence>
<dbReference type="InterPro" id="IPR007138">
    <property type="entry name" value="ABM_dom"/>
</dbReference>
<accession>A0A219B0I7</accession>
<gene>
    <name evidence="2" type="ORF">B5C34_15330</name>
</gene>
<sequence length="100" mass="10924">MMVIVLGYLDVDPAAVEGLLPVLQKQMEATRAEDGCVRYSLAIENADTGRISISECWRDEDALKAHMNAPHMAEMNKAMAGKVRGADVKAYDGTNERKLG</sequence>
<keyword evidence="3" id="KW-1185">Reference proteome</keyword>
<evidence type="ECO:0000313" key="2">
    <source>
        <dbReference type="EMBL" id="OWV31872.1"/>
    </source>
</evidence>